<feature type="chain" id="PRO_5022947331" evidence="1">
    <location>
        <begin position="27"/>
        <end position="328"/>
    </location>
</feature>
<comment type="caution">
    <text evidence="3">The sequence shown here is derived from an EMBL/GenBank/DDBJ whole genome shotgun (WGS) entry which is preliminary data.</text>
</comment>
<dbReference type="GO" id="GO:0016491">
    <property type="term" value="F:oxidoreductase activity"/>
    <property type="evidence" value="ECO:0007669"/>
    <property type="project" value="InterPro"/>
</dbReference>
<gene>
    <name evidence="3" type="primary">resA_3</name>
    <name evidence="3" type="ORF">LF1_50570</name>
</gene>
<dbReference type="InterPro" id="IPR036249">
    <property type="entry name" value="Thioredoxin-like_sf"/>
</dbReference>
<protein>
    <submittedName>
        <fullName evidence="3">Thiol-disulfide oxidoreductase ResA</fullName>
    </submittedName>
</protein>
<dbReference type="AlphaFoldDB" id="A0A5B1CQ24"/>
<dbReference type="Gene3D" id="3.40.30.10">
    <property type="entry name" value="Glutaredoxin"/>
    <property type="match status" value="1"/>
</dbReference>
<evidence type="ECO:0000256" key="1">
    <source>
        <dbReference type="SAM" id="SignalP"/>
    </source>
</evidence>
<feature type="signal peptide" evidence="1">
    <location>
        <begin position="1"/>
        <end position="26"/>
    </location>
</feature>
<dbReference type="PANTHER" id="PTHR42852">
    <property type="entry name" value="THIOL:DISULFIDE INTERCHANGE PROTEIN DSBE"/>
    <property type="match status" value="1"/>
</dbReference>
<evidence type="ECO:0000313" key="4">
    <source>
        <dbReference type="Proteomes" id="UP000322699"/>
    </source>
</evidence>
<proteinExistence type="predicted"/>
<reference evidence="3 4" key="1">
    <citation type="submission" date="2019-08" db="EMBL/GenBank/DDBJ databases">
        <title>Deep-cultivation of Planctomycetes and their phenomic and genomic characterization uncovers novel biology.</title>
        <authorList>
            <person name="Wiegand S."/>
            <person name="Jogler M."/>
            <person name="Boedeker C."/>
            <person name="Pinto D."/>
            <person name="Vollmers J."/>
            <person name="Rivas-Marin E."/>
            <person name="Kohn T."/>
            <person name="Peeters S.H."/>
            <person name="Heuer A."/>
            <person name="Rast P."/>
            <person name="Oberbeckmann S."/>
            <person name="Bunk B."/>
            <person name="Jeske O."/>
            <person name="Meyerdierks A."/>
            <person name="Storesund J.E."/>
            <person name="Kallscheuer N."/>
            <person name="Luecker S."/>
            <person name="Lage O.M."/>
            <person name="Pohl T."/>
            <person name="Merkel B.J."/>
            <person name="Hornburger P."/>
            <person name="Mueller R.-W."/>
            <person name="Bruemmer F."/>
            <person name="Labrenz M."/>
            <person name="Spormann A.M."/>
            <person name="Op Den Camp H."/>
            <person name="Overmann J."/>
            <person name="Amann R."/>
            <person name="Jetten M.S.M."/>
            <person name="Mascher T."/>
            <person name="Medema M.H."/>
            <person name="Devos D.P."/>
            <person name="Kaster A.-K."/>
            <person name="Ovreas L."/>
            <person name="Rohde M."/>
            <person name="Galperin M.Y."/>
            <person name="Jogler C."/>
        </authorList>
    </citation>
    <scope>NUCLEOTIDE SEQUENCE [LARGE SCALE GENOMIC DNA]</scope>
    <source>
        <strain evidence="3 4">LF1</strain>
    </source>
</reference>
<dbReference type="RefSeq" id="WP_068266268.1">
    <property type="nucleotide sequence ID" value="NZ_LWSK01000115.1"/>
</dbReference>
<dbReference type="InterPro" id="IPR050553">
    <property type="entry name" value="Thioredoxin_ResA/DsbE_sf"/>
</dbReference>
<dbReference type="SUPFAM" id="SSF52833">
    <property type="entry name" value="Thioredoxin-like"/>
    <property type="match status" value="1"/>
</dbReference>
<organism evidence="3 4">
    <name type="scientific">Rubripirellula obstinata</name>
    <dbReference type="NCBI Taxonomy" id="406547"/>
    <lineage>
        <taxon>Bacteria</taxon>
        <taxon>Pseudomonadati</taxon>
        <taxon>Planctomycetota</taxon>
        <taxon>Planctomycetia</taxon>
        <taxon>Pirellulales</taxon>
        <taxon>Pirellulaceae</taxon>
        <taxon>Rubripirellula</taxon>
    </lineage>
</organism>
<accession>A0A5B1CQ24</accession>
<evidence type="ECO:0000259" key="2">
    <source>
        <dbReference type="Pfam" id="PF00578"/>
    </source>
</evidence>
<dbReference type="OrthoDB" id="209808at2"/>
<dbReference type="PANTHER" id="PTHR42852:SF17">
    <property type="entry name" value="THIOREDOXIN-LIKE PROTEIN HI_1115"/>
    <property type="match status" value="1"/>
</dbReference>
<feature type="domain" description="Alkyl hydroperoxide reductase subunit C/ Thiol specific antioxidant" evidence="2">
    <location>
        <begin position="30"/>
        <end position="148"/>
    </location>
</feature>
<name>A0A5B1CQ24_9BACT</name>
<dbReference type="Pfam" id="PF00578">
    <property type="entry name" value="AhpC-TSA"/>
    <property type="match status" value="1"/>
</dbReference>
<dbReference type="Proteomes" id="UP000322699">
    <property type="component" value="Unassembled WGS sequence"/>
</dbReference>
<sequence length="328" mass="35915" precursor="true">MTSIRHSICCAIILSIVTTASGEAPAESEFQLPQNPRAWINGAPISVEAMRGKAIVLYFFEEGCPRCREKWPGILAAVQQNQSNPVMLIAVNSGSEPAQVASYVRQNRISVPVIIDYDRSLETQAGVNKVSLQNIYQARIIDPDGELQRTNGGDIPAALATAAESASWNVDPTGMPPNIIPTWRQIEFGDYRSAAKSLMRFGRDRKPEVRSAAEKLQAYVDEKIQSIVTEAESATGASDDWKAYQLYSEVAQRFAGYQLPESVDTELEKLKQDESIQNEIAGMKRWQLALKLSQGGRANPAKIAAVMDKIIDKYPGTEAAGLAEAAKQ</sequence>
<keyword evidence="4" id="KW-1185">Reference proteome</keyword>
<dbReference type="EMBL" id="VRLW01000001">
    <property type="protein sequence ID" value="KAA1262492.1"/>
    <property type="molecule type" value="Genomic_DNA"/>
</dbReference>
<dbReference type="InterPro" id="IPR000866">
    <property type="entry name" value="AhpC/TSA"/>
</dbReference>
<keyword evidence="1" id="KW-0732">Signal</keyword>
<evidence type="ECO:0000313" key="3">
    <source>
        <dbReference type="EMBL" id="KAA1262492.1"/>
    </source>
</evidence>
<dbReference type="GO" id="GO:0016209">
    <property type="term" value="F:antioxidant activity"/>
    <property type="evidence" value="ECO:0007669"/>
    <property type="project" value="InterPro"/>
</dbReference>